<dbReference type="EMBL" id="BLLF01001908">
    <property type="protein sequence ID" value="GFH21801.1"/>
    <property type="molecule type" value="Genomic_DNA"/>
</dbReference>
<sequence length="49" mass="5346">MAGTRKDVNLRPSNPSNQALLAKLQELGSIDLRGDNTVAMQQHYPNPGK</sequence>
<proteinExistence type="predicted"/>
<dbReference type="AlphaFoldDB" id="A0A699ZHT1"/>
<feature type="non-terminal residue" evidence="1">
    <location>
        <position position="1"/>
    </location>
</feature>
<gene>
    <name evidence="1" type="ORF">HaLaN_19169</name>
</gene>
<keyword evidence="2" id="KW-1185">Reference proteome</keyword>
<organism evidence="1 2">
    <name type="scientific">Haematococcus lacustris</name>
    <name type="common">Green alga</name>
    <name type="synonym">Haematococcus pluvialis</name>
    <dbReference type="NCBI Taxonomy" id="44745"/>
    <lineage>
        <taxon>Eukaryota</taxon>
        <taxon>Viridiplantae</taxon>
        <taxon>Chlorophyta</taxon>
        <taxon>core chlorophytes</taxon>
        <taxon>Chlorophyceae</taxon>
        <taxon>CS clade</taxon>
        <taxon>Chlamydomonadales</taxon>
        <taxon>Haematococcaceae</taxon>
        <taxon>Haematococcus</taxon>
    </lineage>
</organism>
<comment type="caution">
    <text evidence="1">The sequence shown here is derived from an EMBL/GenBank/DDBJ whole genome shotgun (WGS) entry which is preliminary data.</text>
</comment>
<protein>
    <submittedName>
        <fullName evidence="1">Uncharacterized protein</fullName>
    </submittedName>
</protein>
<accession>A0A699ZHT1</accession>
<evidence type="ECO:0000313" key="1">
    <source>
        <dbReference type="EMBL" id="GFH21801.1"/>
    </source>
</evidence>
<evidence type="ECO:0000313" key="2">
    <source>
        <dbReference type="Proteomes" id="UP000485058"/>
    </source>
</evidence>
<dbReference type="Proteomes" id="UP000485058">
    <property type="component" value="Unassembled WGS sequence"/>
</dbReference>
<reference evidence="1 2" key="1">
    <citation type="submission" date="2020-02" db="EMBL/GenBank/DDBJ databases">
        <title>Draft genome sequence of Haematococcus lacustris strain NIES-144.</title>
        <authorList>
            <person name="Morimoto D."/>
            <person name="Nakagawa S."/>
            <person name="Yoshida T."/>
            <person name="Sawayama S."/>
        </authorList>
    </citation>
    <scope>NUCLEOTIDE SEQUENCE [LARGE SCALE GENOMIC DNA]</scope>
    <source>
        <strain evidence="1 2">NIES-144</strain>
    </source>
</reference>
<name>A0A699ZHT1_HAELA</name>